<dbReference type="InterPro" id="IPR016024">
    <property type="entry name" value="ARM-type_fold"/>
</dbReference>
<dbReference type="Pfam" id="PF04063">
    <property type="entry name" value="DUF383"/>
    <property type="match status" value="1"/>
</dbReference>
<dbReference type="EMBL" id="MBFS01001147">
    <property type="protein sequence ID" value="PVV01360.1"/>
    <property type="molecule type" value="Genomic_DNA"/>
</dbReference>
<evidence type="ECO:0000313" key="5">
    <source>
        <dbReference type="Proteomes" id="UP000245609"/>
    </source>
</evidence>
<keyword evidence="5" id="KW-1185">Reference proteome</keyword>
<evidence type="ECO:0000313" key="4">
    <source>
        <dbReference type="EMBL" id="PVV01360.1"/>
    </source>
</evidence>
<dbReference type="AlphaFoldDB" id="A0A2T9Z9X0"/>
<reference evidence="4 5" key="1">
    <citation type="journal article" date="2018" name="MBio">
        <title>Comparative Genomics Reveals the Core Gene Toolbox for the Fungus-Insect Symbiosis.</title>
        <authorList>
            <person name="Wang Y."/>
            <person name="Stata M."/>
            <person name="Wang W."/>
            <person name="Stajich J.E."/>
            <person name="White M.M."/>
            <person name="Moncalvo J.M."/>
        </authorList>
    </citation>
    <scope>NUCLEOTIDE SEQUENCE [LARGE SCALE GENOMIC DNA]</scope>
    <source>
        <strain evidence="4 5">SC-DP-2</strain>
    </source>
</reference>
<dbReference type="Proteomes" id="UP000245609">
    <property type="component" value="Unassembled WGS sequence"/>
</dbReference>
<protein>
    <recommendedName>
        <fullName evidence="6">Protein HGH1 homolog</fullName>
    </recommendedName>
</protein>
<dbReference type="PANTHER" id="PTHR13387">
    <property type="entry name" value="PROTEIN HGH1 HOMOLOG"/>
    <property type="match status" value="1"/>
</dbReference>
<dbReference type="OrthoDB" id="338814at2759"/>
<gene>
    <name evidence="4" type="ORF">BB560_004224</name>
</gene>
<evidence type="ECO:0000259" key="2">
    <source>
        <dbReference type="Pfam" id="PF04063"/>
    </source>
</evidence>
<comment type="caution">
    <text evidence="4">The sequence shown here is derived from an EMBL/GenBank/DDBJ whole genome shotgun (WGS) entry which is preliminary data.</text>
</comment>
<comment type="similarity">
    <text evidence="1">Belongs to the HGH1 family.</text>
</comment>
<dbReference type="PANTHER" id="PTHR13387:SF9">
    <property type="entry name" value="PROTEIN HGH1 HOMOLOG"/>
    <property type="match status" value="1"/>
</dbReference>
<dbReference type="STRING" id="133381.A0A2T9Z9X0"/>
<proteinExistence type="inferred from homology"/>
<evidence type="ECO:0008006" key="6">
    <source>
        <dbReference type="Google" id="ProtNLM"/>
    </source>
</evidence>
<accession>A0A2T9Z9X0</accession>
<dbReference type="InterPro" id="IPR007205">
    <property type="entry name" value="Protein_HGH1_N"/>
</dbReference>
<evidence type="ECO:0000256" key="1">
    <source>
        <dbReference type="ARBA" id="ARBA00006712"/>
    </source>
</evidence>
<name>A0A2T9Z9X0_9FUNG</name>
<dbReference type="SUPFAM" id="SSF48371">
    <property type="entry name" value="ARM repeat"/>
    <property type="match status" value="1"/>
</dbReference>
<organism evidence="4 5">
    <name type="scientific">Smittium megazygosporum</name>
    <dbReference type="NCBI Taxonomy" id="133381"/>
    <lineage>
        <taxon>Eukaryota</taxon>
        <taxon>Fungi</taxon>
        <taxon>Fungi incertae sedis</taxon>
        <taxon>Zoopagomycota</taxon>
        <taxon>Kickxellomycotina</taxon>
        <taxon>Harpellomycetes</taxon>
        <taxon>Harpellales</taxon>
        <taxon>Legeriomycetaceae</taxon>
        <taxon>Smittium</taxon>
    </lineage>
</organism>
<dbReference type="InterPro" id="IPR007206">
    <property type="entry name" value="Protein_HGH1_C"/>
</dbReference>
<feature type="domain" description="Protein HGH1 N-terminal" evidence="2">
    <location>
        <begin position="299"/>
        <end position="507"/>
    </location>
</feature>
<sequence length="586" mass="65472">MSCSKYVNLLSSASDSEILGIVVDALEDISVFSFKDILSHPAFINLSNSSTEAKNMYNLVEIFAYGTLANYNDSKCQLILSERMRKKLCMLTLISAASESLLLRFDSLFKLLQNNSALDLAKMLVILKEQGMLVSTTDVAARTVTVKHVVPRDLRFCDYEKLIVRTEALIYGTISAERRLRLLNNLAIGLVKPLGTLDSLNDRAKLSLILGLVSFISSDRMDVRSYATNYISSFSKPGTESFDHLARNPDVLVKSLLLQCRNEPLLAHDSVKILINVTSVDKPRGLFDSVGNLQFVVEKILDPNNVIADLYCMLLSNLCKKASICEKLVSLKTDFNKIAALSSQDSDTADPAKKMKPESLSSDSQELVLDLLTDYFVRGVTPNSPNPKANFNFLASVFADISATKQGRDYFLTPNAKNEYPISKIIVFTEYKEVIRRGGSINTIKNVCFAKDSHALLLDPKGINVLPYILLPLCGSDDFDLEEMDQMPEEVQFLPPDKQRETDDVLRLSLIESLILLCTERESREYLREKQVYPIVRQLHLAIPASDVKSGDAIDRLVQLLMREESSLTASGIKEIPDDSDMFEEI</sequence>
<dbReference type="InterPro" id="IPR039717">
    <property type="entry name" value="Hgh1"/>
</dbReference>
<feature type="domain" description="Protein HGH1 C-terminal" evidence="3">
    <location>
        <begin position="513"/>
        <end position="566"/>
    </location>
</feature>
<evidence type="ECO:0000259" key="3">
    <source>
        <dbReference type="Pfam" id="PF04064"/>
    </source>
</evidence>
<dbReference type="Pfam" id="PF04064">
    <property type="entry name" value="DUF384"/>
    <property type="match status" value="1"/>
</dbReference>